<evidence type="ECO:0000313" key="4">
    <source>
        <dbReference type="EMBL" id="ABQ30276.1"/>
    </source>
</evidence>
<dbReference type="Gene3D" id="1.25.40.10">
    <property type="entry name" value="Tetratricopeptide repeat domain"/>
    <property type="match status" value="3"/>
</dbReference>
<evidence type="ECO:0000256" key="1">
    <source>
        <dbReference type="ARBA" id="ARBA00022737"/>
    </source>
</evidence>
<sequence>MDQNVLASSASPEQLFAGGLAAHGSGNYAEAAACFTGVLEVLPGFPAALANRALALWSLGALDAAERDASAACAAMPNLAEGWMVAGAVRIDRGDAAGAVTAYAEAVRLRPGFAPAQAGLAAAHLAAGANAEAARCAALALALDPGCDHARFTLGSALSALGKPGPAIDLFNLVLAAQPGHAGALLNRGNALIGLDRIDEGEADLRAALEINPDLREALASLAVLRTIRGDTAEAIALCDRAIALDPDFAVAQWNRGVAALLSGDFATGFEAYEWRKRHPIYGPHFDRLPAPVWRGESLAGRHLLVRAEQGLGDTIMFARFLPALAAQARRVTLACHAPLFPLFAHLGIGLCRLDDPAPADVDCAIDQMSLPHVLRLTPSAIPASGGYLAAPEAEIARFADLAPRRGERVFGLVWAGNPGHNNDRRRSLPPGALSSLFDLPGVRFVALQLGARCADYEIDSLASRITDFGATAGILHHLDGLVTVDTSIAHLAGAMGKPCHVLLSASCDWRWLLGRTDTPWYDSITLHRQEHLGDWSGPVRSVFAALSRMGEAPLATG</sequence>
<keyword evidence="1" id="KW-0677">Repeat</keyword>
<dbReference type="GO" id="GO:0009279">
    <property type="term" value="C:cell outer membrane"/>
    <property type="evidence" value="ECO:0007669"/>
    <property type="project" value="TreeGrafter"/>
</dbReference>
<dbReference type="EMBL" id="CP000697">
    <property type="protein sequence ID" value="ABQ30276.1"/>
    <property type="molecule type" value="Genomic_DNA"/>
</dbReference>
<organism evidence="4 5">
    <name type="scientific">Acidiphilium cryptum (strain JF-5)</name>
    <dbReference type="NCBI Taxonomy" id="349163"/>
    <lineage>
        <taxon>Bacteria</taxon>
        <taxon>Pseudomonadati</taxon>
        <taxon>Pseudomonadota</taxon>
        <taxon>Alphaproteobacteria</taxon>
        <taxon>Acetobacterales</taxon>
        <taxon>Acidocellaceae</taxon>
        <taxon>Acidiphilium</taxon>
    </lineage>
</organism>
<dbReference type="InterPro" id="IPR019734">
    <property type="entry name" value="TPR_rpt"/>
</dbReference>
<dbReference type="Pfam" id="PF13432">
    <property type="entry name" value="TPR_16"/>
    <property type="match status" value="2"/>
</dbReference>
<dbReference type="PANTHER" id="PTHR44858">
    <property type="entry name" value="TETRATRICOPEPTIDE REPEAT PROTEIN 6"/>
    <property type="match status" value="1"/>
</dbReference>
<dbReference type="HOGENOM" id="CLU_010140_1_1_5"/>
<dbReference type="InterPro" id="IPR050498">
    <property type="entry name" value="Ycf3"/>
</dbReference>
<proteinExistence type="predicted"/>
<dbReference type="SUPFAM" id="SSF48452">
    <property type="entry name" value="TPR-like"/>
    <property type="match status" value="2"/>
</dbReference>
<gene>
    <name evidence="4" type="ordered locus">Acry_1060</name>
</gene>
<feature type="repeat" description="TPR" evidence="3">
    <location>
        <begin position="80"/>
        <end position="113"/>
    </location>
</feature>
<reference evidence="4 5" key="1">
    <citation type="submission" date="2007-05" db="EMBL/GenBank/DDBJ databases">
        <title>Complete sequence of chromosome of Acidiphilium cryptum JF-5.</title>
        <authorList>
            <consortium name="US DOE Joint Genome Institute"/>
            <person name="Copeland A."/>
            <person name="Lucas S."/>
            <person name="Lapidus A."/>
            <person name="Barry K."/>
            <person name="Detter J.C."/>
            <person name="Glavina del Rio T."/>
            <person name="Hammon N."/>
            <person name="Israni S."/>
            <person name="Dalin E."/>
            <person name="Tice H."/>
            <person name="Pitluck S."/>
            <person name="Sims D."/>
            <person name="Brettin T."/>
            <person name="Bruce D."/>
            <person name="Han C."/>
            <person name="Schmutz J."/>
            <person name="Larimer F."/>
            <person name="Land M."/>
            <person name="Hauser L."/>
            <person name="Kyrpides N."/>
            <person name="Kim E."/>
            <person name="Magnuson T."/>
            <person name="Richardson P."/>
        </authorList>
    </citation>
    <scope>NUCLEOTIDE SEQUENCE [LARGE SCALE GENOMIC DNA]</scope>
    <source>
        <strain evidence="4 5">JF-5</strain>
    </source>
</reference>
<dbReference type="KEGG" id="acr:Acry_1060"/>
<accession>A5FXE4</accession>
<dbReference type="SMART" id="SM00028">
    <property type="entry name" value="TPR"/>
    <property type="match status" value="7"/>
</dbReference>
<dbReference type="STRING" id="349163.Acry_1060"/>
<evidence type="ECO:0000256" key="3">
    <source>
        <dbReference type="PROSITE-ProRule" id="PRU00339"/>
    </source>
</evidence>
<evidence type="ECO:0000313" key="5">
    <source>
        <dbReference type="Proteomes" id="UP000000245"/>
    </source>
</evidence>
<dbReference type="PANTHER" id="PTHR44858:SF1">
    <property type="entry name" value="UDP-N-ACETYLGLUCOSAMINE--PEPTIDE N-ACETYLGLUCOSAMINYLTRANSFERASE SPINDLY-RELATED"/>
    <property type="match status" value="1"/>
</dbReference>
<dbReference type="GO" id="GO:0046813">
    <property type="term" value="P:receptor-mediated virion attachment to host cell"/>
    <property type="evidence" value="ECO:0007669"/>
    <property type="project" value="TreeGrafter"/>
</dbReference>
<dbReference type="Gene3D" id="3.40.50.2000">
    <property type="entry name" value="Glycogen Phosphorylase B"/>
    <property type="match status" value="1"/>
</dbReference>
<dbReference type="Proteomes" id="UP000000245">
    <property type="component" value="Chromosome"/>
</dbReference>
<dbReference type="SUPFAM" id="SSF53756">
    <property type="entry name" value="UDP-Glycosyltransferase/glycogen phosphorylase"/>
    <property type="match status" value="1"/>
</dbReference>
<dbReference type="AlphaFoldDB" id="A5FXE4"/>
<protein>
    <submittedName>
        <fullName evidence="4">TPR repeat-containing protein</fullName>
    </submittedName>
</protein>
<keyword evidence="2 3" id="KW-0802">TPR repeat</keyword>
<dbReference type="eggNOG" id="COG0457">
    <property type="taxonomic scope" value="Bacteria"/>
</dbReference>
<dbReference type="PROSITE" id="PS50005">
    <property type="entry name" value="TPR"/>
    <property type="match status" value="1"/>
</dbReference>
<keyword evidence="5" id="KW-1185">Reference proteome</keyword>
<evidence type="ECO:0000256" key="2">
    <source>
        <dbReference type="ARBA" id="ARBA00022803"/>
    </source>
</evidence>
<dbReference type="InterPro" id="IPR011990">
    <property type="entry name" value="TPR-like_helical_dom_sf"/>
</dbReference>
<name>A5FXE4_ACICJ</name>
<dbReference type="RefSeq" id="WP_011941961.1">
    <property type="nucleotide sequence ID" value="NC_009484.1"/>
</dbReference>